<feature type="chain" id="PRO_5035162141" evidence="1">
    <location>
        <begin position="25"/>
        <end position="268"/>
    </location>
</feature>
<dbReference type="InterPro" id="IPR050248">
    <property type="entry name" value="Polysacc_deacetylase_ArnD"/>
</dbReference>
<feature type="domain" description="NodB homology" evidence="2">
    <location>
        <begin position="67"/>
        <end position="248"/>
    </location>
</feature>
<dbReference type="PROSITE" id="PS51677">
    <property type="entry name" value="NODB"/>
    <property type="match status" value="1"/>
</dbReference>
<dbReference type="AlphaFoldDB" id="A0A8J3AVK3"/>
<dbReference type="GO" id="GO:0016020">
    <property type="term" value="C:membrane"/>
    <property type="evidence" value="ECO:0007669"/>
    <property type="project" value="TreeGrafter"/>
</dbReference>
<dbReference type="GO" id="GO:0016810">
    <property type="term" value="F:hydrolase activity, acting on carbon-nitrogen (but not peptide) bonds"/>
    <property type="evidence" value="ECO:0007669"/>
    <property type="project" value="InterPro"/>
</dbReference>
<accession>A0A8J3AVK3</accession>
<dbReference type="EMBL" id="BMHB01000003">
    <property type="protein sequence ID" value="GGI17381.1"/>
    <property type="molecule type" value="Genomic_DNA"/>
</dbReference>
<reference evidence="4" key="1">
    <citation type="journal article" date="2019" name="Int. J. Syst. Evol. Microbiol.">
        <title>The Global Catalogue of Microorganisms (GCM) 10K type strain sequencing project: providing services to taxonomists for standard genome sequencing and annotation.</title>
        <authorList>
            <consortium name="The Broad Institute Genomics Platform"/>
            <consortium name="The Broad Institute Genome Sequencing Center for Infectious Disease"/>
            <person name="Wu L."/>
            <person name="Ma J."/>
        </authorList>
    </citation>
    <scope>NUCLEOTIDE SEQUENCE [LARGE SCALE GENOMIC DNA]</scope>
    <source>
        <strain evidence="4">CGMCC 1.14993</strain>
    </source>
</reference>
<evidence type="ECO:0000313" key="3">
    <source>
        <dbReference type="EMBL" id="GGI17381.1"/>
    </source>
</evidence>
<sequence>MRKLASYVALSIAFFLVTPLSTFAYSNVPQHWGIARTKNEVPPDAGAAFNKMLENTGSVYLGNTSKKDIYLTFDNGYENGFTPKFLDVLKKHDVPATFFITGHYIKTNPELVKRMVNEGHIVGNHSWSHPDMTTISDDKILQELEQVKMAYQELTGRDDMKYFRPARGIFSERTLAVVNKAGYDNIFWSLAYVDWKIDQQRGWKYAYDNVMKLIHPGAVILMHTVSKDNAEAMDAVITALHKRGYTFRSLDDLMMERSGFNPYFYVPK</sequence>
<keyword evidence="4" id="KW-1185">Reference proteome</keyword>
<keyword evidence="1" id="KW-0732">Signal</keyword>
<evidence type="ECO:0000313" key="4">
    <source>
        <dbReference type="Proteomes" id="UP000626244"/>
    </source>
</evidence>
<dbReference type="Proteomes" id="UP000626244">
    <property type="component" value="Unassembled WGS sequence"/>
</dbReference>
<dbReference type="NCBIfam" id="TIGR02884">
    <property type="entry name" value="spore_pdaA"/>
    <property type="match status" value="1"/>
</dbReference>
<dbReference type="PANTHER" id="PTHR10587">
    <property type="entry name" value="GLYCOSYL TRANSFERASE-RELATED"/>
    <property type="match status" value="1"/>
</dbReference>
<dbReference type="Pfam" id="PF01522">
    <property type="entry name" value="Polysacc_deac_1"/>
    <property type="match status" value="1"/>
</dbReference>
<evidence type="ECO:0000256" key="1">
    <source>
        <dbReference type="SAM" id="SignalP"/>
    </source>
</evidence>
<dbReference type="SUPFAM" id="SSF88713">
    <property type="entry name" value="Glycoside hydrolase/deacetylase"/>
    <property type="match status" value="1"/>
</dbReference>
<dbReference type="InterPro" id="IPR014235">
    <property type="entry name" value="Spore_PdaA"/>
</dbReference>
<proteinExistence type="predicted"/>
<feature type="signal peptide" evidence="1">
    <location>
        <begin position="1"/>
        <end position="24"/>
    </location>
</feature>
<comment type="caution">
    <text evidence="3">The sequence shown here is derived from an EMBL/GenBank/DDBJ whole genome shotgun (WGS) entry which is preliminary data.</text>
</comment>
<organism evidence="3 4">
    <name type="scientific">Gottfriedia solisilvae</name>
    <dbReference type="NCBI Taxonomy" id="1516104"/>
    <lineage>
        <taxon>Bacteria</taxon>
        <taxon>Bacillati</taxon>
        <taxon>Bacillota</taxon>
        <taxon>Bacilli</taxon>
        <taxon>Bacillales</taxon>
        <taxon>Bacillaceae</taxon>
        <taxon>Gottfriedia</taxon>
    </lineage>
</organism>
<dbReference type="PANTHER" id="PTHR10587:SF78">
    <property type="entry name" value="PEPTIDOGLYCAN-N-ACETYLMURAMIC ACID DEACETYLASE PDAA"/>
    <property type="match status" value="1"/>
</dbReference>
<dbReference type="Gene3D" id="3.20.20.370">
    <property type="entry name" value="Glycoside hydrolase/deacetylase"/>
    <property type="match status" value="1"/>
</dbReference>
<evidence type="ECO:0000259" key="2">
    <source>
        <dbReference type="PROSITE" id="PS51677"/>
    </source>
</evidence>
<dbReference type="GO" id="GO:0005975">
    <property type="term" value="P:carbohydrate metabolic process"/>
    <property type="evidence" value="ECO:0007669"/>
    <property type="project" value="InterPro"/>
</dbReference>
<dbReference type="InterPro" id="IPR002509">
    <property type="entry name" value="NODB_dom"/>
</dbReference>
<gene>
    <name evidence="3" type="ORF">GCM10007380_37660</name>
</gene>
<dbReference type="CDD" id="cd10948">
    <property type="entry name" value="CE4_BsPdaA_like"/>
    <property type="match status" value="1"/>
</dbReference>
<protein>
    <submittedName>
        <fullName evidence="3">Delta-lactam-biosynthetic de-N-acetylase</fullName>
    </submittedName>
</protein>
<name>A0A8J3AVK3_9BACI</name>
<dbReference type="RefSeq" id="WP_235821551.1">
    <property type="nucleotide sequence ID" value="NZ_BMHB01000003.1"/>
</dbReference>
<dbReference type="InterPro" id="IPR011330">
    <property type="entry name" value="Glyco_hydro/deAcase_b/a-brl"/>
</dbReference>